<sequence length="188" mass="20327">MGLLDTAKPVGNTVLDVIDDARVVFVDGTEAGFDRVEFVSGGRLKATLVTSIDVGGGLVVPVANIVHYASGSWKSVQEPPRGCLVAFVLSSKQPERGESRWVVEANILEKEVTPHGHAWMKNRIESTGAGVPSTFPPPNADSSELLGTRFRLSRPVPGWPDQREDYESILFRWVSTNVAQDAANSLTV</sequence>
<dbReference type="EMBL" id="JAGIOP010000003">
    <property type="protein sequence ID" value="MBP2456205.1"/>
    <property type="molecule type" value="Genomic_DNA"/>
</dbReference>
<organism evidence="1 2">
    <name type="scientific">Mycolicibacterium lutetiense</name>
    <dbReference type="NCBI Taxonomy" id="1641992"/>
    <lineage>
        <taxon>Bacteria</taxon>
        <taxon>Bacillati</taxon>
        <taxon>Actinomycetota</taxon>
        <taxon>Actinomycetes</taxon>
        <taxon>Mycobacteriales</taxon>
        <taxon>Mycobacteriaceae</taxon>
        <taxon>Mycolicibacterium</taxon>
    </lineage>
</organism>
<evidence type="ECO:0000313" key="2">
    <source>
        <dbReference type="Proteomes" id="UP000694460"/>
    </source>
</evidence>
<dbReference type="Proteomes" id="UP000694460">
    <property type="component" value="Unassembled WGS sequence"/>
</dbReference>
<gene>
    <name evidence="1" type="ORF">JOF57_006181</name>
</gene>
<accession>A0ABS5A3C3</accession>
<reference evidence="1 2" key="1">
    <citation type="submission" date="2021-03" db="EMBL/GenBank/DDBJ databases">
        <title>Sequencing the genomes of 1000 actinobacteria strains.</title>
        <authorList>
            <person name="Klenk H.-P."/>
        </authorList>
    </citation>
    <scope>NUCLEOTIDE SEQUENCE [LARGE SCALE GENOMIC DNA]</scope>
    <source>
        <strain evidence="1 2">DSM 46713</strain>
    </source>
</reference>
<protein>
    <submittedName>
        <fullName evidence="1">Uncharacterized protein</fullName>
    </submittedName>
</protein>
<proteinExistence type="predicted"/>
<keyword evidence="2" id="KW-1185">Reference proteome</keyword>
<dbReference type="RefSeq" id="WP_209923863.1">
    <property type="nucleotide sequence ID" value="NZ_JAGIOP010000003.1"/>
</dbReference>
<name>A0ABS5A3C3_9MYCO</name>
<comment type="caution">
    <text evidence="1">The sequence shown here is derived from an EMBL/GenBank/DDBJ whole genome shotgun (WGS) entry which is preliminary data.</text>
</comment>
<evidence type="ECO:0000313" key="1">
    <source>
        <dbReference type="EMBL" id="MBP2456205.1"/>
    </source>
</evidence>